<name>A0AAN8UA41_SOLBU</name>
<reference evidence="2 3" key="1">
    <citation type="submission" date="2024-02" db="EMBL/GenBank/DDBJ databases">
        <title>de novo genome assembly of Solanum bulbocastanum strain 11H21.</title>
        <authorList>
            <person name="Hosaka A.J."/>
        </authorList>
    </citation>
    <scope>NUCLEOTIDE SEQUENCE [LARGE SCALE GENOMIC DNA]</scope>
    <source>
        <tissue evidence="2">Young leaves</tissue>
    </source>
</reference>
<dbReference type="EMBL" id="JBANQN010000001">
    <property type="protein sequence ID" value="KAK6803958.1"/>
    <property type="molecule type" value="Genomic_DNA"/>
</dbReference>
<protein>
    <submittedName>
        <fullName evidence="2">Uncharacterized protein</fullName>
    </submittedName>
</protein>
<feature type="signal peptide" evidence="1">
    <location>
        <begin position="1"/>
        <end position="18"/>
    </location>
</feature>
<dbReference type="Proteomes" id="UP001371456">
    <property type="component" value="Unassembled WGS sequence"/>
</dbReference>
<comment type="caution">
    <text evidence="2">The sequence shown here is derived from an EMBL/GenBank/DDBJ whole genome shotgun (WGS) entry which is preliminary data.</text>
</comment>
<dbReference type="AlphaFoldDB" id="A0AAN8UA41"/>
<proteinExistence type="predicted"/>
<evidence type="ECO:0000256" key="1">
    <source>
        <dbReference type="SAM" id="SignalP"/>
    </source>
</evidence>
<sequence>MNILVELFLKIIDVLVLCSLEITGMTTSGTKNGFASQVWLHFYSYGC</sequence>
<keyword evidence="3" id="KW-1185">Reference proteome</keyword>
<keyword evidence="1" id="KW-0732">Signal</keyword>
<gene>
    <name evidence="2" type="ORF">RDI58_001742</name>
</gene>
<evidence type="ECO:0000313" key="3">
    <source>
        <dbReference type="Proteomes" id="UP001371456"/>
    </source>
</evidence>
<accession>A0AAN8UA41</accession>
<organism evidence="2 3">
    <name type="scientific">Solanum bulbocastanum</name>
    <name type="common">Wild potato</name>
    <dbReference type="NCBI Taxonomy" id="147425"/>
    <lineage>
        <taxon>Eukaryota</taxon>
        <taxon>Viridiplantae</taxon>
        <taxon>Streptophyta</taxon>
        <taxon>Embryophyta</taxon>
        <taxon>Tracheophyta</taxon>
        <taxon>Spermatophyta</taxon>
        <taxon>Magnoliopsida</taxon>
        <taxon>eudicotyledons</taxon>
        <taxon>Gunneridae</taxon>
        <taxon>Pentapetalae</taxon>
        <taxon>asterids</taxon>
        <taxon>lamiids</taxon>
        <taxon>Solanales</taxon>
        <taxon>Solanaceae</taxon>
        <taxon>Solanoideae</taxon>
        <taxon>Solaneae</taxon>
        <taxon>Solanum</taxon>
    </lineage>
</organism>
<evidence type="ECO:0000313" key="2">
    <source>
        <dbReference type="EMBL" id="KAK6803958.1"/>
    </source>
</evidence>
<feature type="chain" id="PRO_5042817795" evidence="1">
    <location>
        <begin position="19"/>
        <end position="47"/>
    </location>
</feature>